<keyword evidence="1" id="KW-0472">Membrane</keyword>
<protein>
    <submittedName>
        <fullName evidence="2">Uncharacterized protein</fullName>
    </submittedName>
</protein>
<keyword evidence="1" id="KW-0812">Transmembrane</keyword>
<feature type="transmembrane region" description="Helical" evidence="1">
    <location>
        <begin position="34"/>
        <end position="56"/>
    </location>
</feature>
<sequence length="66" mass="6997">MTMLAGSLLFFFPHFFICVDKPFGIVDLLDGGIAATAILGGIVAAFVLTSHVPALYKLSKIKNATL</sequence>
<dbReference type="RefSeq" id="WP_186923626.1">
    <property type="nucleotide sequence ID" value="NZ_JACOFW010000017.1"/>
</dbReference>
<name>A0ABR6X6F9_9BURK</name>
<keyword evidence="1" id="KW-1133">Transmembrane helix</keyword>
<accession>A0ABR6X6F9</accession>
<evidence type="ECO:0000256" key="1">
    <source>
        <dbReference type="SAM" id="Phobius"/>
    </source>
</evidence>
<evidence type="ECO:0000313" key="3">
    <source>
        <dbReference type="Proteomes" id="UP000648257"/>
    </source>
</evidence>
<proteinExistence type="predicted"/>
<dbReference type="Proteomes" id="UP000648257">
    <property type="component" value="Unassembled WGS sequence"/>
</dbReference>
<gene>
    <name evidence="2" type="ORF">H8K52_14485</name>
</gene>
<organism evidence="2 3">
    <name type="scientific">Undibacterium seohonense</name>
    <dbReference type="NCBI Taxonomy" id="1344950"/>
    <lineage>
        <taxon>Bacteria</taxon>
        <taxon>Pseudomonadati</taxon>
        <taxon>Pseudomonadota</taxon>
        <taxon>Betaproteobacteria</taxon>
        <taxon>Burkholderiales</taxon>
        <taxon>Oxalobacteraceae</taxon>
        <taxon>Undibacterium</taxon>
    </lineage>
</organism>
<comment type="caution">
    <text evidence="2">The sequence shown here is derived from an EMBL/GenBank/DDBJ whole genome shotgun (WGS) entry which is preliminary data.</text>
</comment>
<keyword evidence="3" id="KW-1185">Reference proteome</keyword>
<reference evidence="2 3" key="1">
    <citation type="submission" date="2020-08" db="EMBL/GenBank/DDBJ databases">
        <title>Novel species isolated from subtropical streams in China.</title>
        <authorList>
            <person name="Lu H."/>
        </authorList>
    </citation>
    <scope>NUCLEOTIDE SEQUENCE [LARGE SCALE GENOMIC DNA]</scope>
    <source>
        <strain evidence="2 3">KACC 16656</strain>
    </source>
</reference>
<dbReference type="EMBL" id="JACOFW010000017">
    <property type="protein sequence ID" value="MBC3808549.1"/>
    <property type="molecule type" value="Genomic_DNA"/>
</dbReference>
<evidence type="ECO:0000313" key="2">
    <source>
        <dbReference type="EMBL" id="MBC3808549.1"/>
    </source>
</evidence>